<feature type="domain" description="DUF4145" evidence="1">
    <location>
        <begin position="99"/>
        <end position="178"/>
    </location>
</feature>
<proteinExistence type="predicted"/>
<accession>A0ABY7PLP2</accession>
<sequence length="212" mass="23405">MSTTPVTLSCGHCSNVSFMPIVGNVQDFEERGDATHGYDEHGEVYTVLKCPACFKINIASYYWSESMEPDEVVRYEQLYPQEKNIPIGLPDNILRALKAAEKVKTIDAHVYAFSLGRTLELVCMDRNAQGNTLAEMLKDLADKHEIPEKLVDVAKGLRQLRNVGAHAGLGNLSESDLPIAQALCYALLEYIYSAPHLAAQAEIALAKIRASH</sequence>
<evidence type="ECO:0000259" key="1">
    <source>
        <dbReference type="Pfam" id="PF13643"/>
    </source>
</evidence>
<dbReference type="EMBL" id="CP115396">
    <property type="protein sequence ID" value="WBO83611.1"/>
    <property type="molecule type" value="Genomic_DNA"/>
</dbReference>
<dbReference type="Proteomes" id="UP001211872">
    <property type="component" value="Chromosome"/>
</dbReference>
<protein>
    <submittedName>
        <fullName evidence="2">DUF4145 domain-containing protein</fullName>
    </submittedName>
</protein>
<evidence type="ECO:0000313" key="3">
    <source>
        <dbReference type="Proteomes" id="UP001211872"/>
    </source>
</evidence>
<dbReference type="RefSeq" id="WP_270125999.1">
    <property type="nucleotide sequence ID" value="NZ_CP115396.1"/>
</dbReference>
<reference evidence="2 3" key="1">
    <citation type="journal article" date="2011" name="Int. J. Syst. Evol. Microbiol.">
        <title>Hymenobacter yonginensis sp. nov., isolated from a mesotrophic artificial lake.</title>
        <authorList>
            <person name="Joung Y."/>
            <person name="Cho S.H."/>
            <person name="Kim H."/>
            <person name="Kim S.B."/>
            <person name="Joh K."/>
        </authorList>
    </citation>
    <scope>NUCLEOTIDE SEQUENCE [LARGE SCALE GENOMIC DNA]</scope>
    <source>
        <strain evidence="2 3">KCTC 22745</strain>
    </source>
</reference>
<dbReference type="InterPro" id="IPR025285">
    <property type="entry name" value="DUF4145"/>
</dbReference>
<organism evidence="2 3">
    <name type="scientific">Hymenobacter yonginensis</name>
    <dbReference type="NCBI Taxonomy" id="748197"/>
    <lineage>
        <taxon>Bacteria</taxon>
        <taxon>Pseudomonadati</taxon>
        <taxon>Bacteroidota</taxon>
        <taxon>Cytophagia</taxon>
        <taxon>Cytophagales</taxon>
        <taxon>Hymenobacteraceae</taxon>
        <taxon>Hymenobacter</taxon>
    </lineage>
</organism>
<gene>
    <name evidence="2" type="ORF">O9Z63_14640</name>
</gene>
<keyword evidence="3" id="KW-1185">Reference proteome</keyword>
<dbReference type="Pfam" id="PF13643">
    <property type="entry name" value="DUF4145"/>
    <property type="match status" value="1"/>
</dbReference>
<name>A0ABY7PLP2_9BACT</name>
<evidence type="ECO:0000313" key="2">
    <source>
        <dbReference type="EMBL" id="WBO83611.1"/>
    </source>
</evidence>